<evidence type="ECO:0000313" key="1">
    <source>
        <dbReference type="EMBL" id="RWY36616.1"/>
    </source>
</evidence>
<keyword evidence="2" id="KW-1185">Reference proteome</keyword>
<protein>
    <submittedName>
        <fullName evidence="1">Uncharacterized protein</fullName>
    </submittedName>
</protein>
<dbReference type="Proteomes" id="UP000287168">
    <property type="component" value="Unassembled WGS sequence"/>
</dbReference>
<reference evidence="1 2" key="1">
    <citation type="journal article" date="2015" name="Int. J. Syst. Evol. Microbiol.">
        <title>Gemmobacter intermedius sp. nov., isolated from a white stork (Ciconia ciconia).</title>
        <authorList>
            <person name="Kampfer P."/>
            <person name="Jerzak L."/>
            <person name="Wilharm G."/>
            <person name="Golke J."/>
            <person name="Busse H.J."/>
            <person name="Glaeser S.P."/>
        </authorList>
    </citation>
    <scope>NUCLEOTIDE SEQUENCE [LARGE SCALE GENOMIC DNA]</scope>
    <source>
        <strain evidence="1 2">119/4</strain>
    </source>
</reference>
<accession>A0A451GGV0</accession>
<sequence length="85" mass="9653">MAKKRADFSLMTFDTATAKPQAAAPEVPASITITDADLPKKVVGLYIQLEEHKRQEIREWCTRHKKSLRDVLLEGYASYTKQYGP</sequence>
<evidence type="ECO:0000313" key="2">
    <source>
        <dbReference type="Proteomes" id="UP000287168"/>
    </source>
</evidence>
<dbReference type="AlphaFoldDB" id="A0A451GGV0"/>
<name>A0A451GGV0_9RHOB</name>
<gene>
    <name evidence="1" type="ORF">EP867_17835</name>
</gene>
<proteinExistence type="predicted"/>
<dbReference type="RefSeq" id="WP_128490818.1">
    <property type="nucleotide sequence ID" value="NZ_JBHLXB010000010.1"/>
</dbReference>
<comment type="caution">
    <text evidence="1">The sequence shown here is derived from an EMBL/GenBank/DDBJ whole genome shotgun (WGS) entry which is preliminary data.</text>
</comment>
<organism evidence="1 2">
    <name type="scientific">Falsigemmobacter intermedius</name>
    <dbReference type="NCBI Taxonomy" id="1553448"/>
    <lineage>
        <taxon>Bacteria</taxon>
        <taxon>Pseudomonadati</taxon>
        <taxon>Pseudomonadota</taxon>
        <taxon>Alphaproteobacteria</taxon>
        <taxon>Rhodobacterales</taxon>
        <taxon>Paracoccaceae</taxon>
        <taxon>Falsigemmobacter</taxon>
    </lineage>
</organism>
<dbReference type="EMBL" id="SBLC01000056">
    <property type="protein sequence ID" value="RWY36616.1"/>
    <property type="molecule type" value="Genomic_DNA"/>
</dbReference>